<name>A0ABU4UYV8_9PSEU</name>
<comment type="caution">
    <text evidence="2">The sequence shown here is derived from an EMBL/GenBank/DDBJ whole genome shotgun (WGS) entry which is preliminary data.</text>
</comment>
<evidence type="ECO:0000313" key="3">
    <source>
        <dbReference type="Proteomes" id="UP001285352"/>
    </source>
</evidence>
<dbReference type="Pfam" id="PF05368">
    <property type="entry name" value="NmrA"/>
    <property type="match status" value="1"/>
</dbReference>
<organism evidence="2 3">
    <name type="scientific">Lentzea sokolovensis</name>
    <dbReference type="NCBI Taxonomy" id="3095429"/>
    <lineage>
        <taxon>Bacteria</taxon>
        <taxon>Bacillati</taxon>
        <taxon>Actinomycetota</taxon>
        <taxon>Actinomycetes</taxon>
        <taxon>Pseudonocardiales</taxon>
        <taxon>Pseudonocardiaceae</taxon>
        <taxon>Lentzea</taxon>
    </lineage>
</organism>
<keyword evidence="3" id="KW-1185">Reference proteome</keyword>
<dbReference type="EMBL" id="JAXAVU010000009">
    <property type="protein sequence ID" value="MDX8144154.1"/>
    <property type="molecule type" value="Genomic_DNA"/>
</dbReference>
<dbReference type="Gene3D" id="3.40.50.720">
    <property type="entry name" value="NAD(P)-binding Rossmann-like Domain"/>
    <property type="match status" value="1"/>
</dbReference>
<gene>
    <name evidence="2" type="ORF">SK854_18710</name>
</gene>
<dbReference type="InterPro" id="IPR051604">
    <property type="entry name" value="Ergot_Alk_Oxidoreductase"/>
</dbReference>
<proteinExistence type="predicted"/>
<accession>A0ABU4UYV8</accession>
<dbReference type="PANTHER" id="PTHR43162">
    <property type="match status" value="1"/>
</dbReference>
<protein>
    <submittedName>
        <fullName evidence="2">NmrA family NAD(P)-binding protein</fullName>
    </submittedName>
</protein>
<feature type="domain" description="NmrA-like" evidence="1">
    <location>
        <begin position="4"/>
        <end position="225"/>
    </location>
</feature>
<dbReference type="RefSeq" id="WP_319976377.1">
    <property type="nucleotide sequence ID" value="NZ_JAXAVU010000009.1"/>
</dbReference>
<dbReference type="PANTHER" id="PTHR43162:SF1">
    <property type="entry name" value="PRESTALK A DIFFERENTIATION PROTEIN A"/>
    <property type="match status" value="1"/>
</dbReference>
<evidence type="ECO:0000259" key="1">
    <source>
        <dbReference type="Pfam" id="PF05368"/>
    </source>
</evidence>
<sequence>MTKTLIIGATGTVGGLVLDEAVRRGLDVRALVRNKERANVPDTVELVQGDLADREAVRSALRGVDSAFYVSPHETNEVEIATIFGQEAERAGARLVFGGFHIEDDDAREAAGAAIPAYIPKLKLAAFLASTDTRPAMVSITNFDQNDEIFREDIEAGVFPTPLHPGGVNRIDLRDVAEVLTNALVDVSFAAGSYQLVGPESLNGEQSAQIWAEALGREVVYTGDDPEWRKAFERRLSGQKLVDWIRSFELLSAAPIPTTEAEVAAMTKLLGRAPRTLRDYVRDSVNS</sequence>
<reference evidence="2 3" key="1">
    <citation type="submission" date="2023-11" db="EMBL/GenBank/DDBJ databases">
        <title>Lentzea sokolovensis, sp. nov., Lentzea kristufkii, sp. nov., and Lentzea miocenensis, sp. nov., rare actinobacteria from Sokolov Coal Basin, Miocene lacustrine sediment, Czech Republic.</title>
        <authorList>
            <person name="Lara A."/>
            <person name="Kotroba L."/>
            <person name="Nouioui I."/>
            <person name="Neumann-Schaal M."/>
            <person name="Mast Y."/>
            <person name="Chronakova A."/>
        </authorList>
    </citation>
    <scope>NUCLEOTIDE SEQUENCE [LARGE SCALE GENOMIC DNA]</scope>
    <source>
        <strain evidence="2 3">BCCO 10_0061</strain>
    </source>
</reference>
<dbReference type="Proteomes" id="UP001285352">
    <property type="component" value="Unassembled WGS sequence"/>
</dbReference>
<evidence type="ECO:0000313" key="2">
    <source>
        <dbReference type="EMBL" id="MDX8144154.1"/>
    </source>
</evidence>
<dbReference type="InterPro" id="IPR036291">
    <property type="entry name" value="NAD(P)-bd_dom_sf"/>
</dbReference>
<dbReference type="SUPFAM" id="SSF51735">
    <property type="entry name" value="NAD(P)-binding Rossmann-fold domains"/>
    <property type="match status" value="1"/>
</dbReference>
<dbReference type="InterPro" id="IPR008030">
    <property type="entry name" value="NmrA-like"/>
</dbReference>